<organism evidence="2">
    <name type="scientific">Fusarium oxysporum (strain Fo5176)</name>
    <name type="common">Fusarium vascular wilt</name>
    <dbReference type="NCBI Taxonomy" id="660025"/>
    <lineage>
        <taxon>Eukaryota</taxon>
        <taxon>Fungi</taxon>
        <taxon>Dikarya</taxon>
        <taxon>Ascomycota</taxon>
        <taxon>Pezizomycotina</taxon>
        <taxon>Sordariomycetes</taxon>
        <taxon>Hypocreomycetidae</taxon>
        <taxon>Hypocreales</taxon>
        <taxon>Nectriaceae</taxon>
        <taxon>Fusarium</taxon>
        <taxon>Fusarium oxysporum species complex</taxon>
    </lineage>
</organism>
<proteinExistence type="predicted"/>
<dbReference type="OrthoDB" id="5275938at2759"/>
<feature type="compositionally biased region" description="Polar residues" evidence="1">
    <location>
        <begin position="1"/>
        <end position="23"/>
    </location>
</feature>
<evidence type="ECO:0000313" key="2">
    <source>
        <dbReference type="EMBL" id="EGU85212.1"/>
    </source>
</evidence>
<dbReference type="EMBL" id="AFQF01001374">
    <property type="protein sequence ID" value="EGU85212.1"/>
    <property type="molecule type" value="Genomic_DNA"/>
</dbReference>
<evidence type="ECO:0000256" key="1">
    <source>
        <dbReference type="SAM" id="MobiDB-lite"/>
    </source>
</evidence>
<reference evidence="2" key="1">
    <citation type="journal article" date="2012" name="Mol. Plant Microbe Interact.">
        <title>A highly conserved effector in Fusarium oxysporum is required for full virulence on Arabidopsis.</title>
        <authorList>
            <person name="Thatcher L.F."/>
            <person name="Gardiner D.M."/>
            <person name="Kazan K."/>
            <person name="Manners J."/>
        </authorList>
    </citation>
    <scope>NUCLEOTIDE SEQUENCE [LARGE SCALE GENOMIC DNA]</scope>
    <source>
        <strain evidence="2">Fo5176</strain>
    </source>
</reference>
<protein>
    <recommendedName>
        <fullName evidence="3">BTB domain-containing protein</fullName>
    </recommendedName>
</protein>
<comment type="caution">
    <text evidence="2">The sequence shown here is derived from an EMBL/GenBank/DDBJ whole genome shotgun (WGS) entry which is preliminary data.</text>
</comment>
<name>F9FCV5_FUSOF</name>
<sequence>MPIQTPNPESSTTRPESSQTTPDQEGVSLVDGTPECEQDIVSDGNLVLIVGAGEKRLRITVQAVRVCSRVLAGILYQHNITGADNTGRVYELRLPNDDATAARNAFGSIYPGNPHTDDLRPAEIYDVVMFARKYEMIPEFKKVAPNWFRPRYCSSRFHPVHMFFGLEDCWHLMIAAYYMFLDDPDELPDLRFAFSKLSERLVRDENPYYNARLREPVPDGHGIEVDIYCSIREARRDYGRAMDQHSQFRCMGGAAPCAEPIFRWGYGSFYLCRS</sequence>
<gene>
    <name evidence="2" type="ORF">FOXB_04233</name>
</gene>
<feature type="region of interest" description="Disordered" evidence="1">
    <location>
        <begin position="1"/>
        <end position="29"/>
    </location>
</feature>
<accession>F9FCV5</accession>
<dbReference type="AlphaFoldDB" id="F9FCV5"/>
<evidence type="ECO:0008006" key="3">
    <source>
        <dbReference type="Google" id="ProtNLM"/>
    </source>
</evidence>